<sequence length="167" mass="18488">MLEAVEVSLQKEVKELKHDRREVVSKAIPYAVMELFHSDKIGRHVGKLVSFAIVYRRYRAFEQVADTKEPFDLSKVQGYRSSYNKDHTQSSNGLATATFPWLNEFVADPSAPIEALLSKKPPTLQRPAPSKTQVPLPSSQRATPSSVPVSILMSPPADASVVKPQSS</sequence>
<feature type="region of interest" description="Disordered" evidence="1">
    <location>
        <begin position="119"/>
        <end position="167"/>
    </location>
</feature>
<reference evidence="2" key="1">
    <citation type="journal article" date="2022" name="Int. J. Mol. Sci.">
        <title>Draft Genome of Tanacetum Coccineum: Genomic Comparison of Closely Related Tanacetum-Family Plants.</title>
        <authorList>
            <person name="Yamashiro T."/>
            <person name="Shiraishi A."/>
            <person name="Nakayama K."/>
            <person name="Satake H."/>
        </authorList>
    </citation>
    <scope>NUCLEOTIDE SEQUENCE</scope>
</reference>
<reference evidence="2" key="2">
    <citation type="submission" date="2022-01" db="EMBL/GenBank/DDBJ databases">
        <authorList>
            <person name="Yamashiro T."/>
            <person name="Shiraishi A."/>
            <person name="Satake H."/>
            <person name="Nakayama K."/>
        </authorList>
    </citation>
    <scope>NUCLEOTIDE SEQUENCE</scope>
</reference>
<protein>
    <submittedName>
        <fullName evidence="2">Uncharacterized protein</fullName>
    </submittedName>
</protein>
<accession>A0ABQ5A1E6</accession>
<evidence type="ECO:0000313" key="2">
    <source>
        <dbReference type="EMBL" id="GJS96414.1"/>
    </source>
</evidence>
<comment type="caution">
    <text evidence="2">The sequence shown here is derived from an EMBL/GenBank/DDBJ whole genome shotgun (WGS) entry which is preliminary data.</text>
</comment>
<proteinExistence type="predicted"/>
<gene>
    <name evidence="2" type="ORF">Tco_0803382</name>
</gene>
<feature type="compositionally biased region" description="Polar residues" evidence="1">
    <location>
        <begin position="130"/>
        <end position="148"/>
    </location>
</feature>
<dbReference type="Proteomes" id="UP001151760">
    <property type="component" value="Unassembled WGS sequence"/>
</dbReference>
<organism evidence="2 3">
    <name type="scientific">Tanacetum coccineum</name>
    <dbReference type="NCBI Taxonomy" id="301880"/>
    <lineage>
        <taxon>Eukaryota</taxon>
        <taxon>Viridiplantae</taxon>
        <taxon>Streptophyta</taxon>
        <taxon>Embryophyta</taxon>
        <taxon>Tracheophyta</taxon>
        <taxon>Spermatophyta</taxon>
        <taxon>Magnoliopsida</taxon>
        <taxon>eudicotyledons</taxon>
        <taxon>Gunneridae</taxon>
        <taxon>Pentapetalae</taxon>
        <taxon>asterids</taxon>
        <taxon>campanulids</taxon>
        <taxon>Asterales</taxon>
        <taxon>Asteraceae</taxon>
        <taxon>Asteroideae</taxon>
        <taxon>Anthemideae</taxon>
        <taxon>Anthemidinae</taxon>
        <taxon>Tanacetum</taxon>
    </lineage>
</organism>
<name>A0ABQ5A1E6_9ASTR</name>
<dbReference type="EMBL" id="BQNB010011885">
    <property type="protein sequence ID" value="GJS96414.1"/>
    <property type="molecule type" value="Genomic_DNA"/>
</dbReference>
<keyword evidence="3" id="KW-1185">Reference proteome</keyword>
<evidence type="ECO:0000256" key="1">
    <source>
        <dbReference type="SAM" id="MobiDB-lite"/>
    </source>
</evidence>
<evidence type="ECO:0000313" key="3">
    <source>
        <dbReference type="Proteomes" id="UP001151760"/>
    </source>
</evidence>